<dbReference type="OrthoDB" id="286814at2759"/>
<reference evidence="2" key="1">
    <citation type="submission" date="2020-05" db="EMBL/GenBank/DDBJ databases">
        <title>Mycena genomes resolve the evolution of fungal bioluminescence.</title>
        <authorList>
            <person name="Tsai I.J."/>
        </authorList>
    </citation>
    <scope>NUCLEOTIDE SEQUENCE</scope>
    <source>
        <strain evidence="2">CCC161011</strain>
    </source>
</reference>
<dbReference type="CDD" id="cd20557">
    <property type="entry name" value="CYCLIN_ScPCL1-like"/>
    <property type="match status" value="1"/>
</dbReference>
<sequence>MPPVAVARISELPALPILKKNLSGRSNPVHTPFSEFVDCTVAAELYTTYDESMSAKSLAAQQDHCGSGPQSYDPADFPPDILWAPAPEVVTPSATSGYRKLAEPLADWVAGYVWTACSTGFSLPSAFSQSLTIVKQRSRSPPSHLANAVHSLLLSTVLQPSAVFFGRLEARFRAVLLGNGLDQDVMEASAPFRLIVLGFMLANKWLDVHTFSNKIWHTISNVPIATLNKLESLTLDIFAYNLSVPSSDWRQWLSHLVSYHQLYSPLHLQPISRPSTNPRPIVLLALNEIIQATAACNFNSACPQPVFIGIGGRRRERMEKEQARSVDVLEIDSDEDGPLREEYMPKRRIRCAGRKASEYARIKDLHQISVRLFEKHSIPLGTTNNGAPLQEVSMNNVLPPFYPEPSSGGGNLHRGSFGAPTQPPNKRSFLGLPNWGGPSSDFLTLDTDVSLWRSNSEVFQHRKASFGPGSAEHGSGSRTSQQLRPYPSPNVSTYMHSRDGSSLFASSPQGVNNGDMYAIIHRLDRLFQDKKGSYVKFLARCGASAQRLLDVLQDLLDYDSKFATMNKRRLFKALIRLSG</sequence>
<comment type="caution">
    <text evidence="2">The sequence shown here is derived from an EMBL/GenBank/DDBJ whole genome shotgun (WGS) entry which is preliminary data.</text>
</comment>
<protein>
    <submittedName>
        <fullName evidence="2">Uncharacterized protein</fullName>
    </submittedName>
</protein>
<organism evidence="2 3">
    <name type="scientific">Mycena venus</name>
    <dbReference type="NCBI Taxonomy" id="2733690"/>
    <lineage>
        <taxon>Eukaryota</taxon>
        <taxon>Fungi</taxon>
        <taxon>Dikarya</taxon>
        <taxon>Basidiomycota</taxon>
        <taxon>Agaricomycotina</taxon>
        <taxon>Agaricomycetes</taxon>
        <taxon>Agaricomycetidae</taxon>
        <taxon>Agaricales</taxon>
        <taxon>Marasmiineae</taxon>
        <taxon>Mycenaceae</taxon>
        <taxon>Mycena</taxon>
    </lineage>
</organism>
<dbReference type="GO" id="GO:0019901">
    <property type="term" value="F:protein kinase binding"/>
    <property type="evidence" value="ECO:0007669"/>
    <property type="project" value="InterPro"/>
</dbReference>
<feature type="region of interest" description="Disordered" evidence="1">
    <location>
        <begin position="405"/>
        <end position="431"/>
    </location>
</feature>
<feature type="compositionally biased region" description="Polar residues" evidence="1">
    <location>
        <begin position="476"/>
        <end position="492"/>
    </location>
</feature>
<dbReference type="InterPro" id="IPR013922">
    <property type="entry name" value="Cyclin_PHO80-like"/>
</dbReference>
<keyword evidence="3" id="KW-1185">Reference proteome</keyword>
<dbReference type="GO" id="GO:0005634">
    <property type="term" value="C:nucleus"/>
    <property type="evidence" value="ECO:0007669"/>
    <property type="project" value="TreeGrafter"/>
</dbReference>
<name>A0A8H6YJT8_9AGAR</name>
<proteinExistence type="predicted"/>
<gene>
    <name evidence="2" type="ORF">MVEN_00682100</name>
</gene>
<evidence type="ECO:0000256" key="1">
    <source>
        <dbReference type="SAM" id="MobiDB-lite"/>
    </source>
</evidence>
<dbReference type="GO" id="GO:0016538">
    <property type="term" value="F:cyclin-dependent protein serine/threonine kinase regulator activity"/>
    <property type="evidence" value="ECO:0007669"/>
    <property type="project" value="TreeGrafter"/>
</dbReference>
<evidence type="ECO:0000313" key="2">
    <source>
        <dbReference type="EMBL" id="KAF7359584.1"/>
    </source>
</evidence>
<dbReference type="PANTHER" id="PTHR15615:SF108">
    <property type="entry name" value="PROTEIN CNPPD1"/>
    <property type="match status" value="1"/>
</dbReference>
<dbReference type="AlphaFoldDB" id="A0A8H6YJT8"/>
<accession>A0A8H6YJT8</accession>
<evidence type="ECO:0000313" key="3">
    <source>
        <dbReference type="Proteomes" id="UP000620124"/>
    </source>
</evidence>
<feature type="region of interest" description="Disordered" evidence="1">
    <location>
        <begin position="464"/>
        <end position="492"/>
    </location>
</feature>
<dbReference type="GO" id="GO:0000307">
    <property type="term" value="C:cyclin-dependent protein kinase holoenzyme complex"/>
    <property type="evidence" value="ECO:0007669"/>
    <property type="project" value="TreeGrafter"/>
</dbReference>
<dbReference type="PANTHER" id="PTHR15615">
    <property type="match status" value="1"/>
</dbReference>
<dbReference type="Gene3D" id="1.10.472.10">
    <property type="entry name" value="Cyclin-like"/>
    <property type="match status" value="1"/>
</dbReference>
<dbReference type="EMBL" id="JACAZI010000005">
    <property type="protein sequence ID" value="KAF7359584.1"/>
    <property type="molecule type" value="Genomic_DNA"/>
</dbReference>
<dbReference type="Proteomes" id="UP000620124">
    <property type="component" value="Unassembled WGS sequence"/>
</dbReference>